<name>W0L6M0_9GAMM</name>
<keyword evidence="1" id="KW-0812">Transmembrane</keyword>
<evidence type="ECO:0000256" key="1">
    <source>
        <dbReference type="SAM" id="Phobius"/>
    </source>
</evidence>
<dbReference type="eggNOG" id="ENOG5034BED">
    <property type="taxonomic scope" value="Bacteria"/>
</dbReference>
<dbReference type="InterPro" id="IPR032126">
    <property type="entry name" value="LydA_holin"/>
</dbReference>
<feature type="transmembrane region" description="Helical" evidence="1">
    <location>
        <begin position="43"/>
        <end position="65"/>
    </location>
</feature>
<evidence type="ECO:0000313" key="2">
    <source>
        <dbReference type="EMBL" id="AHG19438.1"/>
    </source>
</evidence>
<dbReference type="Proteomes" id="UP000019030">
    <property type="component" value="Chromosome"/>
</dbReference>
<dbReference type="PATRIC" id="fig|1441930.4.peg.1444"/>
<protein>
    <submittedName>
        <fullName evidence="2">Holin</fullName>
    </submittedName>
</protein>
<feature type="transmembrane region" description="Helical" evidence="1">
    <location>
        <begin position="12"/>
        <end position="31"/>
    </location>
</feature>
<dbReference type="Pfam" id="PF16083">
    <property type="entry name" value="Phage_holin_3_3"/>
    <property type="match status" value="1"/>
</dbReference>
<dbReference type="KEGG" id="sfo:Z042_07245"/>
<reference evidence="2 3" key="2">
    <citation type="submission" date="2015-03" db="EMBL/GenBank/DDBJ databases">
        <authorList>
            <person name="Chan K.-G."/>
        </authorList>
    </citation>
    <scope>NUCLEOTIDE SEQUENCE [LARGE SCALE GENOMIC DNA]</scope>
    <source>
        <strain evidence="2 3">RB-25</strain>
    </source>
</reference>
<dbReference type="EMBL" id="CP007044">
    <property type="protein sequence ID" value="AHG19438.1"/>
    <property type="molecule type" value="Genomic_DNA"/>
</dbReference>
<dbReference type="OrthoDB" id="6555944at2"/>
<accession>W0L6M0</accession>
<reference evidence="2 3" key="1">
    <citation type="submission" date="2014-01" db="EMBL/GenBank/DDBJ databases">
        <title>Isolation of Serratia multitudinisentens RB-25 from Ex-Landfill site.</title>
        <authorList>
            <person name="Robson E.H.J."/>
        </authorList>
    </citation>
    <scope>NUCLEOTIDE SEQUENCE [LARGE SCALE GENOMIC DNA]</scope>
    <source>
        <strain evidence="2 3">RB-25</strain>
    </source>
</reference>
<feature type="transmembrane region" description="Helical" evidence="1">
    <location>
        <begin position="71"/>
        <end position="92"/>
    </location>
</feature>
<keyword evidence="3" id="KW-1185">Reference proteome</keyword>
<evidence type="ECO:0000313" key="3">
    <source>
        <dbReference type="Proteomes" id="UP000019030"/>
    </source>
</evidence>
<gene>
    <name evidence="2" type="ORF">Z042_07245</name>
</gene>
<dbReference type="HOGENOM" id="CLU_156455_2_0_6"/>
<keyword evidence="1" id="KW-0472">Membrane</keyword>
<keyword evidence="1" id="KW-1133">Transmembrane helix</keyword>
<proteinExistence type="predicted"/>
<sequence length="106" mass="11698">MELKPPDPESVIIWFVIGAFATWGGIVRFLLQEKRTMNKGKTVKSAISQIIVSGFTGVLGGLIVFEYGGSNYMVFIASGIFGSMGDVGLLYIQSYFKKVNNNHRIM</sequence>
<dbReference type="AlphaFoldDB" id="W0L6M0"/>
<organism evidence="2 3">
    <name type="scientific">Chania multitudinisentens RB-25</name>
    <dbReference type="NCBI Taxonomy" id="1441930"/>
    <lineage>
        <taxon>Bacteria</taxon>
        <taxon>Pseudomonadati</taxon>
        <taxon>Pseudomonadota</taxon>
        <taxon>Gammaproteobacteria</taxon>
        <taxon>Enterobacterales</taxon>
        <taxon>Yersiniaceae</taxon>
        <taxon>Chania</taxon>
    </lineage>
</organism>